<name>A0A0D3F4K1_9ORYZ</name>
<evidence type="ECO:0000313" key="4">
    <source>
        <dbReference type="Proteomes" id="UP000026960"/>
    </source>
</evidence>
<reference evidence="3" key="2">
    <citation type="submission" date="2015-03" db="UniProtKB">
        <authorList>
            <consortium name="EnsemblPlants"/>
        </authorList>
    </citation>
    <scope>IDENTIFICATION</scope>
</reference>
<dbReference type="Gramene" id="OBART02G14920.1">
    <property type="protein sequence ID" value="OBART02G14920.1"/>
    <property type="gene ID" value="OBART02G14920"/>
</dbReference>
<feature type="region of interest" description="Disordered" evidence="2">
    <location>
        <begin position="197"/>
        <end position="235"/>
    </location>
</feature>
<proteinExistence type="inferred from homology"/>
<comment type="similarity">
    <text evidence="1">Belongs to the UDP-glycosyltransferase family.</text>
</comment>
<evidence type="ECO:0000256" key="1">
    <source>
        <dbReference type="ARBA" id="ARBA00009995"/>
    </source>
</evidence>
<feature type="region of interest" description="Disordered" evidence="2">
    <location>
        <begin position="115"/>
        <end position="160"/>
    </location>
</feature>
<dbReference type="eggNOG" id="KOG1192">
    <property type="taxonomic scope" value="Eukaryota"/>
</dbReference>
<dbReference type="PaxDb" id="65489-OBART02G14920.1"/>
<accession>A0A0D3F4K1</accession>
<evidence type="ECO:0000313" key="3">
    <source>
        <dbReference type="EnsemblPlants" id="OBART02G14920.1"/>
    </source>
</evidence>
<dbReference type="AlphaFoldDB" id="A0A0D3F4K1"/>
<dbReference type="PANTHER" id="PTHR48047:SF25">
    <property type="entry name" value="OS02G0207100 PROTEIN"/>
    <property type="match status" value="1"/>
</dbReference>
<reference evidence="3" key="1">
    <citation type="journal article" date="2009" name="Rice">
        <title>De Novo Next Generation Sequencing of Plant Genomes.</title>
        <authorList>
            <person name="Rounsley S."/>
            <person name="Marri P.R."/>
            <person name="Yu Y."/>
            <person name="He R."/>
            <person name="Sisneros N."/>
            <person name="Goicoechea J.L."/>
            <person name="Lee S.J."/>
            <person name="Angelova A."/>
            <person name="Kudrna D."/>
            <person name="Luo M."/>
            <person name="Affourtit J."/>
            <person name="Desany B."/>
            <person name="Knight J."/>
            <person name="Niazi F."/>
            <person name="Egholm M."/>
            <person name="Wing R.A."/>
        </authorList>
    </citation>
    <scope>NUCLEOTIDE SEQUENCE [LARGE SCALE GENOMIC DNA]</scope>
    <source>
        <strain evidence="3">cv. IRGC 105608</strain>
    </source>
</reference>
<dbReference type="GO" id="GO:0035251">
    <property type="term" value="F:UDP-glucosyltransferase activity"/>
    <property type="evidence" value="ECO:0007669"/>
    <property type="project" value="TreeGrafter"/>
</dbReference>
<organism evidence="3">
    <name type="scientific">Oryza barthii</name>
    <dbReference type="NCBI Taxonomy" id="65489"/>
    <lineage>
        <taxon>Eukaryota</taxon>
        <taxon>Viridiplantae</taxon>
        <taxon>Streptophyta</taxon>
        <taxon>Embryophyta</taxon>
        <taxon>Tracheophyta</taxon>
        <taxon>Spermatophyta</taxon>
        <taxon>Magnoliopsida</taxon>
        <taxon>Liliopsida</taxon>
        <taxon>Poales</taxon>
        <taxon>Poaceae</taxon>
        <taxon>BOP clade</taxon>
        <taxon>Oryzoideae</taxon>
        <taxon>Oryzeae</taxon>
        <taxon>Oryzinae</taxon>
        <taxon>Oryza</taxon>
    </lineage>
</organism>
<protein>
    <submittedName>
        <fullName evidence="3">Uncharacterized protein</fullName>
    </submittedName>
</protein>
<dbReference type="PANTHER" id="PTHR48047">
    <property type="entry name" value="GLYCOSYLTRANSFERASE"/>
    <property type="match status" value="1"/>
</dbReference>
<feature type="compositionally biased region" description="Basic residues" evidence="2">
    <location>
        <begin position="214"/>
        <end position="224"/>
    </location>
</feature>
<evidence type="ECO:0000256" key="2">
    <source>
        <dbReference type="SAM" id="MobiDB-lite"/>
    </source>
</evidence>
<dbReference type="STRING" id="65489.A0A0D3F4K1"/>
<dbReference type="Proteomes" id="UP000026960">
    <property type="component" value="Chromosome 2"/>
</dbReference>
<keyword evidence="4" id="KW-1185">Reference proteome</keyword>
<dbReference type="Gene3D" id="3.40.50.2000">
    <property type="entry name" value="Glycogen Phosphorylase B"/>
    <property type="match status" value="2"/>
</dbReference>
<dbReference type="HOGENOM" id="CLU_1181759_0_0_1"/>
<sequence length="235" mass="25284">MLESIAHGMLVVMWPHFSDQFLNERFAVDVLGVGVMTLVLLFGDEAMAVTRGDVAWVVIQLMDGGERRRKAKEYGEKARRAMEKGGSLYESLKQLIHSFTLQGAKNAAATAAAAGAAGRRGGAGERAGGGRDGVREGAHGAGARPRKEVDDDTANAASRPAVPMVPVARVELEHDGAWSWSCSQWCARVMAPAARSGFPAAGRRTPPDSPPRPLRPHHAHRRPPTRGSTYETERD</sequence>
<feature type="compositionally biased region" description="Gly residues" evidence="2">
    <location>
        <begin position="118"/>
        <end position="127"/>
    </location>
</feature>
<feature type="compositionally biased region" description="Basic and acidic residues" evidence="2">
    <location>
        <begin position="128"/>
        <end position="138"/>
    </location>
</feature>
<dbReference type="SUPFAM" id="SSF53756">
    <property type="entry name" value="UDP-Glycosyltransferase/glycogen phosphorylase"/>
    <property type="match status" value="1"/>
</dbReference>
<dbReference type="EnsemblPlants" id="OBART02G14920.1">
    <property type="protein sequence ID" value="OBART02G14920.1"/>
    <property type="gene ID" value="OBART02G14920"/>
</dbReference>